<evidence type="ECO:0000256" key="3">
    <source>
        <dbReference type="ARBA" id="ARBA00022448"/>
    </source>
</evidence>
<dbReference type="GO" id="GO:0016020">
    <property type="term" value="C:membrane"/>
    <property type="evidence" value="ECO:0007669"/>
    <property type="project" value="UniProtKB-SubCell"/>
</dbReference>
<evidence type="ECO:0000256" key="8">
    <source>
        <dbReference type="SAM" id="Phobius"/>
    </source>
</evidence>
<feature type="transmembrane region" description="Helical" evidence="8">
    <location>
        <begin position="186"/>
        <end position="206"/>
    </location>
</feature>
<feature type="transmembrane region" description="Helical" evidence="8">
    <location>
        <begin position="338"/>
        <end position="359"/>
    </location>
</feature>
<accession>A0A0L6W2E0</accession>
<keyword evidence="3" id="KW-0813">Transport</keyword>
<dbReference type="NCBIfam" id="TIGR00912">
    <property type="entry name" value="2A0309"/>
    <property type="match status" value="1"/>
</dbReference>
<keyword evidence="10" id="KW-1185">Reference proteome</keyword>
<dbReference type="PANTHER" id="PTHR34975:SF2">
    <property type="entry name" value="SPORE GERMINATION PROTEIN A2"/>
    <property type="match status" value="1"/>
</dbReference>
<dbReference type="GO" id="GO:0009847">
    <property type="term" value="P:spore germination"/>
    <property type="evidence" value="ECO:0007669"/>
    <property type="project" value="InterPro"/>
</dbReference>
<feature type="transmembrane region" description="Helical" evidence="8">
    <location>
        <begin position="79"/>
        <end position="99"/>
    </location>
</feature>
<comment type="similarity">
    <text evidence="2">Belongs to the amino acid-polyamine-organocation (APC) superfamily. Spore germination protein (SGP) (TC 2.A.3.9) family.</text>
</comment>
<evidence type="ECO:0000256" key="6">
    <source>
        <dbReference type="ARBA" id="ARBA00022989"/>
    </source>
</evidence>
<feature type="transmembrane region" description="Helical" evidence="8">
    <location>
        <begin position="119"/>
        <end position="137"/>
    </location>
</feature>
<keyword evidence="5 8" id="KW-0812">Transmembrane</keyword>
<dbReference type="AlphaFoldDB" id="A0A0L6W2E0"/>
<evidence type="ECO:0000256" key="2">
    <source>
        <dbReference type="ARBA" id="ARBA00007998"/>
    </source>
</evidence>
<protein>
    <submittedName>
        <fullName evidence="9">Spore germination protein</fullName>
    </submittedName>
</protein>
<dbReference type="RefSeq" id="WP_052218037.1">
    <property type="nucleotide sequence ID" value="NZ_LGTE01000011.1"/>
</dbReference>
<proteinExistence type="inferred from homology"/>
<evidence type="ECO:0000256" key="7">
    <source>
        <dbReference type="ARBA" id="ARBA00023136"/>
    </source>
</evidence>
<dbReference type="InterPro" id="IPR004761">
    <property type="entry name" value="Spore_GerAB"/>
</dbReference>
<evidence type="ECO:0000256" key="5">
    <source>
        <dbReference type="ARBA" id="ARBA00022692"/>
    </source>
</evidence>
<evidence type="ECO:0000256" key="4">
    <source>
        <dbReference type="ARBA" id="ARBA00022544"/>
    </source>
</evidence>
<reference evidence="10" key="1">
    <citation type="submission" date="2015-07" db="EMBL/GenBank/DDBJ databases">
        <title>Complete Genome of Thermincola ferriacetica strain Z-0001T.</title>
        <authorList>
            <person name="Lusk B."/>
            <person name="Badalamenti J.P."/>
            <person name="Parameswaran P."/>
            <person name="Bond D.R."/>
            <person name="Torres C.I."/>
        </authorList>
    </citation>
    <scope>NUCLEOTIDE SEQUENCE [LARGE SCALE GENOMIC DNA]</scope>
    <source>
        <strain evidence="10">Z-0001</strain>
    </source>
</reference>
<keyword evidence="6 8" id="KW-1133">Transmembrane helix</keyword>
<feature type="transmembrane region" description="Helical" evidence="8">
    <location>
        <begin position="45"/>
        <end position="67"/>
    </location>
</feature>
<dbReference type="PANTHER" id="PTHR34975">
    <property type="entry name" value="SPORE GERMINATION PROTEIN A2"/>
    <property type="match status" value="1"/>
</dbReference>
<organism evidence="9 10">
    <name type="scientific">Thermincola ferriacetica</name>
    <dbReference type="NCBI Taxonomy" id="281456"/>
    <lineage>
        <taxon>Bacteria</taxon>
        <taxon>Bacillati</taxon>
        <taxon>Bacillota</taxon>
        <taxon>Clostridia</taxon>
        <taxon>Eubacteriales</taxon>
        <taxon>Thermincolaceae</taxon>
        <taxon>Thermincola</taxon>
    </lineage>
</organism>
<dbReference type="Proteomes" id="UP000037175">
    <property type="component" value="Unassembled WGS sequence"/>
</dbReference>
<name>A0A0L6W2E0_9FIRM</name>
<keyword evidence="7 8" id="KW-0472">Membrane</keyword>
<dbReference type="EMBL" id="LGTE01000011">
    <property type="protein sequence ID" value="KNZ69543.1"/>
    <property type="molecule type" value="Genomic_DNA"/>
</dbReference>
<feature type="transmembrane region" description="Helical" evidence="8">
    <location>
        <begin position="271"/>
        <end position="296"/>
    </location>
</feature>
<feature type="transmembrane region" description="Helical" evidence="8">
    <location>
        <begin position="149"/>
        <end position="166"/>
    </location>
</feature>
<evidence type="ECO:0000256" key="1">
    <source>
        <dbReference type="ARBA" id="ARBA00004141"/>
    </source>
</evidence>
<evidence type="ECO:0000313" key="10">
    <source>
        <dbReference type="Proteomes" id="UP000037175"/>
    </source>
</evidence>
<keyword evidence="4" id="KW-0309">Germination</keyword>
<comment type="subcellular location">
    <subcellularLocation>
        <location evidence="1">Membrane</location>
        <topology evidence="1">Multi-pass membrane protein</topology>
    </subcellularLocation>
</comment>
<evidence type="ECO:0000313" key="9">
    <source>
        <dbReference type="EMBL" id="KNZ69543.1"/>
    </source>
</evidence>
<dbReference type="Pfam" id="PF03845">
    <property type="entry name" value="Spore_permease"/>
    <property type="match status" value="1"/>
</dbReference>
<feature type="transmembrane region" description="Helical" evidence="8">
    <location>
        <begin position="218"/>
        <end position="241"/>
    </location>
</feature>
<feature type="transmembrane region" description="Helical" evidence="8">
    <location>
        <begin position="12"/>
        <end position="33"/>
    </location>
</feature>
<gene>
    <name evidence="9" type="ORF">Tfer_1788</name>
</gene>
<sequence length="368" mass="40574">MILKDEKIASTQMLFLLVTVVSATAFLFVPAITSETAGRDGWISVFFLATGFGVTVSLVCARLGLYFPDQTIIEYAPQLVGPVLGKTIGLLYFIFFLHVNAIIVREFGDFLVTAFLPETPLLVFNIVVVMLAASAVRNGFEVVVRMNQFVFPLFIGVLLIIITLNIGEMNPGNLLPVLERGIKPVILGSLTPSAWRGEVAVILMLLPYLNKSEEARNTLIIAVLLIAIILGALIMASTMVFGSLQDSHFMFPTLELAKYISLGEFLERVEAVIVIVWVAGITIKVAVFYLAAVLACAQFFKVENERPLVYPMGIITLVFSVSMFGNSRELVDFISKVFPIYAFVFELFIPAFLLLVATIRMRGGRRNA</sequence>
<feature type="transmembrane region" description="Helical" evidence="8">
    <location>
        <begin position="308"/>
        <end position="326"/>
    </location>
</feature>
<comment type="caution">
    <text evidence="9">The sequence shown here is derived from an EMBL/GenBank/DDBJ whole genome shotgun (WGS) entry which is preliminary data.</text>
</comment>